<keyword evidence="5 7" id="KW-1133">Transmembrane helix</keyword>
<evidence type="ECO:0000256" key="3">
    <source>
        <dbReference type="ARBA" id="ARBA00022475"/>
    </source>
</evidence>
<evidence type="ECO:0000256" key="6">
    <source>
        <dbReference type="ARBA" id="ARBA00023136"/>
    </source>
</evidence>
<dbReference type="PANTHER" id="PTHR43634:SF2">
    <property type="entry name" value="LOW CONDUCTANCE MECHANOSENSITIVE CHANNEL YNAI"/>
    <property type="match status" value="1"/>
</dbReference>
<dbReference type="PROSITE" id="PS01246">
    <property type="entry name" value="UPF0003"/>
    <property type="match status" value="1"/>
</dbReference>
<evidence type="ECO:0000259" key="8">
    <source>
        <dbReference type="Pfam" id="PF00924"/>
    </source>
</evidence>
<feature type="domain" description="Mechanosensitive ion channel MscS" evidence="8">
    <location>
        <begin position="184"/>
        <end position="253"/>
    </location>
</feature>
<dbReference type="Proteomes" id="UP001317963">
    <property type="component" value="Chromosome"/>
</dbReference>
<evidence type="ECO:0000313" key="12">
    <source>
        <dbReference type="Proteomes" id="UP001317963"/>
    </source>
</evidence>
<dbReference type="Gene3D" id="3.30.70.100">
    <property type="match status" value="1"/>
</dbReference>
<evidence type="ECO:0000259" key="10">
    <source>
        <dbReference type="Pfam" id="PF21088"/>
    </source>
</evidence>
<evidence type="ECO:0000259" key="9">
    <source>
        <dbReference type="Pfam" id="PF21082"/>
    </source>
</evidence>
<comment type="subcellular location">
    <subcellularLocation>
        <location evidence="1">Cell membrane</location>
        <topology evidence="1">Multi-pass membrane protein</topology>
    </subcellularLocation>
</comment>
<evidence type="ECO:0000256" key="5">
    <source>
        <dbReference type="ARBA" id="ARBA00022989"/>
    </source>
</evidence>
<dbReference type="RefSeq" id="WP_279241250.1">
    <property type="nucleotide sequence ID" value="NZ_CP036501.1"/>
</dbReference>
<dbReference type="Gene3D" id="2.30.30.60">
    <property type="match status" value="1"/>
</dbReference>
<dbReference type="InterPro" id="IPR045042">
    <property type="entry name" value="YnaI-like"/>
</dbReference>
<dbReference type="InterPro" id="IPR049278">
    <property type="entry name" value="MS_channel_C"/>
</dbReference>
<name>A0ABY6Q703_9GAMM</name>
<evidence type="ECO:0000313" key="11">
    <source>
        <dbReference type="EMBL" id="UZP74790.1"/>
    </source>
</evidence>
<sequence>MESILSFVLPLSDYLGTPAVPTALVSLLLLGAVAHVLIRKLVQKLGSFADTTAARWDDVVYYAISPPAEWAMWICVLYLSLGLFEQAQSLRMGLLHLADTGAILLIGWLLHRVSAGIEAELLADHRGPKGSDDRASINAVARLARITIWVLVVLMVMQSLGVSVSGLLAFGGVGGIAVGFAAKDLLANFLGGVSIYLDRPFAVGDWIRSPDRNIEGTVEEIGLRMTRIRTFDQRPLYVPNSTFSSVSLENPSRMTNRRIYETVGVRYEDAAKVADIVKAVHTMLLEHPDIAQDRTLIVNFNHMGPSSLDFFFYTFTKTTNWVEYHSIKENVLLKVLEIVAAHGAEVAFPTQTIHHTPIEPSE</sequence>
<dbReference type="InterPro" id="IPR049142">
    <property type="entry name" value="MS_channel_1st"/>
</dbReference>
<dbReference type="Gene3D" id="1.10.287.1260">
    <property type="match status" value="1"/>
</dbReference>
<reference evidence="11 12" key="1">
    <citation type="submission" date="2019-02" db="EMBL/GenBank/DDBJ databases">
        <title>Halieaceae_genomes.</title>
        <authorList>
            <person name="Li S.-H."/>
        </authorList>
    </citation>
    <scope>NUCLEOTIDE SEQUENCE [LARGE SCALE GENOMIC DNA]</scope>
    <source>
        <strain evidence="11 12">JH123</strain>
    </source>
</reference>
<evidence type="ECO:0000256" key="7">
    <source>
        <dbReference type="SAM" id="Phobius"/>
    </source>
</evidence>
<evidence type="ECO:0000256" key="2">
    <source>
        <dbReference type="ARBA" id="ARBA00008017"/>
    </source>
</evidence>
<organism evidence="11 12">
    <name type="scientific">Candidatus Paraluminiphilus aquimaris</name>
    <dbReference type="NCBI Taxonomy" id="2518994"/>
    <lineage>
        <taxon>Bacteria</taxon>
        <taxon>Pseudomonadati</taxon>
        <taxon>Pseudomonadota</taxon>
        <taxon>Gammaproteobacteria</taxon>
        <taxon>Cellvibrionales</taxon>
        <taxon>Halieaceae</taxon>
        <taxon>Candidatus Paraluminiphilus</taxon>
    </lineage>
</organism>
<keyword evidence="3" id="KW-1003">Cell membrane</keyword>
<dbReference type="Pfam" id="PF21088">
    <property type="entry name" value="MS_channel_1st"/>
    <property type="match status" value="1"/>
</dbReference>
<keyword evidence="12" id="KW-1185">Reference proteome</keyword>
<accession>A0ABY6Q703</accession>
<comment type="similarity">
    <text evidence="2">Belongs to the MscS (TC 1.A.23) family.</text>
</comment>
<dbReference type="InterPro" id="IPR010920">
    <property type="entry name" value="LSM_dom_sf"/>
</dbReference>
<proteinExistence type="inferred from homology"/>
<dbReference type="SUPFAM" id="SSF82861">
    <property type="entry name" value="Mechanosensitive channel protein MscS (YggB), transmembrane region"/>
    <property type="match status" value="1"/>
</dbReference>
<dbReference type="InterPro" id="IPR006686">
    <property type="entry name" value="MscS_channel_CS"/>
</dbReference>
<dbReference type="InterPro" id="IPR023408">
    <property type="entry name" value="MscS_beta-dom_sf"/>
</dbReference>
<keyword evidence="6 7" id="KW-0472">Membrane</keyword>
<dbReference type="InterPro" id="IPR011014">
    <property type="entry name" value="MscS_channel_TM-2"/>
</dbReference>
<feature type="domain" description="Mechanosensitive ion channel transmembrane helices 2/3" evidence="10">
    <location>
        <begin position="143"/>
        <end position="183"/>
    </location>
</feature>
<dbReference type="EMBL" id="CP036501">
    <property type="protein sequence ID" value="UZP74790.1"/>
    <property type="molecule type" value="Genomic_DNA"/>
</dbReference>
<evidence type="ECO:0000256" key="4">
    <source>
        <dbReference type="ARBA" id="ARBA00022692"/>
    </source>
</evidence>
<dbReference type="Pfam" id="PF00924">
    <property type="entry name" value="MS_channel_2nd"/>
    <property type="match status" value="1"/>
</dbReference>
<dbReference type="InterPro" id="IPR011066">
    <property type="entry name" value="MscS_channel_C_sf"/>
</dbReference>
<dbReference type="PANTHER" id="PTHR43634">
    <property type="entry name" value="OW CONDUCTANCE MECHANOSENSITIVE CHANNEL"/>
    <property type="match status" value="1"/>
</dbReference>
<feature type="domain" description="Mechanosensitive ion channel MscS C-terminal" evidence="9">
    <location>
        <begin position="262"/>
        <end position="345"/>
    </location>
</feature>
<gene>
    <name evidence="11" type="ORF">E0F26_08595</name>
</gene>
<feature type="transmembrane region" description="Helical" evidence="7">
    <location>
        <begin position="20"/>
        <end position="38"/>
    </location>
</feature>
<dbReference type="SUPFAM" id="SSF50182">
    <property type="entry name" value="Sm-like ribonucleoproteins"/>
    <property type="match status" value="1"/>
</dbReference>
<protein>
    <submittedName>
        <fullName evidence="11">Mechanosensitive ion channel family protein</fullName>
    </submittedName>
</protein>
<dbReference type="SUPFAM" id="SSF82689">
    <property type="entry name" value="Mechanosensitive channel protein MscS (YggB), C-terminal domain"/>
    <property type="match status" value="1"/>
</dbReference>
<evidence type="ECO:0000256" key="1">
    <source>
        <dbReference type="ARBA" id="ARBA00004651"/>
    </source>
</evidence>
<dbReference type="Pfam" id="PF21082">
    <property type="entry name" value="MS_channel_3rd"/>
    <property type="match status" value="1"/>
</dbReference>
<keyword evidence="4 7" id="KW-0812">Transmembrane</keyword>
<dbReference type="InterPro" id="IPR006685">
    <property type="entry name" value="MscS_channel_2nd"/>
</dbReference>